<gene>
    <name evidence="1" type="ORF">LOTGIDRAFT_229494</name>
</gene>
<dbReference type="GeneID" id="20248024"/>
<dbReference type="PANTHER" id="PTHR34487">
    <property type="entry name" value="ACYL-ACP THIOESTERASE"/>
    <property type="match status" value="1"/>
</dbReference>
<dbReference type="AlphaFoldDB" id="V3Z4T2"/>
<organism evidence="1 2">
    <name type="scientific">Lottia gigantea</name>
    <name type="common">Giant owl limpet</name>
    <dbReference type="NCBI Taxonomy" id="225164"/>
    <lineage>
        <taxon>Eukaryota</taxon>
        <taxon>Metazoa</taxon>
        <taxon>Spiralia</taxon>
        <taxon>Lophotrochozoa</taxon>
        <taxon>Mollusca</taxon>
        <taxon>Gastropoda</taxon>
        <taxon>Patellogastropoda</taxon>
        <taxon>Lottioidea</taxon>
        <taxon>Lottiidae</taxon>
        <taxon>Lottia</taxon>
    </lineage>
</organism>
<keyword evidence="2" id="KW-1185">Reference proteome</keyword>
<proteinExistence type="predicted"/>
<sequence length="349" mass="39377">MNTFIKTGRHYIKPYYLLQKRQSNLKHIFLFSTTTTMSMANSHGAGDSPQSAYPERRGWMHILQSAKFKLDYNHDKTQVVVHHPGLSYEAYKRDSNPSISSLLMLPMTARAYAYHKPMDQSGATFLDYAKMTADHFTFMVSVVMEIESTMYDPLIDKIPLDVKLSLGFIGKTSLNSVAEVSLPSNGMTLMRNCNQVVLVDKATRKPTPVPDWWKQKYSSSTVGNTALIIPKLTKPESVHLCKLFVAWSDTDNYNHTTSASYPRFAVDAIHHASSSNFLKIISENHFKAGVKRVEMSFLGESAEGDLLEICVWEDQQKPIAYCEFLRGGETIHQSSVEYHTPPAYSDVGI</sequence>
<protein>
    <submittedName>
        <fullName evidence="1">Uncharacterized protein</fullName>
    </submittedName>
</protein>
<dbReference type="SUPFAM" id="SSF54637">
    <property type="entry name" value="Thioesterase/thiol ester dehydrase-isomerase"/>
    <property type="match status" value="2"/>
</dbReference>
<accession>V3Z4T2</accession>
<dbReference type="PANTHER" id="PTHR34487:SF1">
    <property type="entry name" value="ACYL-ACP THIOESTERASE"/>
    <property type="match status" value="1"/>
</dbReference>
<dbReference type="Proteomes" id="UP000030746">
    <property type="component" value="Unassembled WGS sequence"/>
</dbReference>
<dbReference type="OMA" id="GEDICQM"/>
<dbReference type="RefSeq" id="XP_009063939.1">
    <property type="nucleotide sequence ID" value="XM_009065691.1"/>
</dbReference>
<name>V3Z4T2_LOTGI</name>
<evidence type="ECO:0000313" key="2">
    <source>
        <dbReference type="Proteomes" id="UP000030746"/>
    </source>
</evidence>
<dbReference type="HOGENOM" id="CLU_065441_0_0_1"/>
<reference evidence="1 2" key="1">
    <citation type="journal article" date="2013" name="Nature">
        <title>Insights into bilaterian evolution from three spiralian genomes.</title>
        <authorList>
            <person name="Simakov O."/>
            <person name="Marletaz F."/>
            <person name="Cho S.J."/>
            <person name="Edsinger-Gonzales E."/>
            <person name="Havlak P."/>
            <person name="Hellsten U."/>
            <person name="Kuo D.H."/>
            <person name="Larsson T."/>
            <person name="Lv J."/>
            <person name="Arendt D."/>
            <person name="Savage R."/>
            <person name="Osoegawa K."/>
            <person name="de Jong P."/>
            <person name="Grimwood J."/>
            <person name="Chapman J.A."/>
            <person name="Shapiro H."/>
            <person name="Aerts A."/>
            <person name="Otillar R.P."/>
            <person name="Terry A.Y."/>
            <person name="Boore J.L."/>
            <person name="Grigoriev I.V."/>
            <person name="Lindberg D.R."/>
            <person name="Seaver E.C."/>
            <person name="Weisblat D.A."/>
            <person name="Putnam N.H."/>
            <person name="Rokhsar D.S."/>
        </authorList>
    </citation>
    <scope>NUCLEOTIDE SEQUENCE [LARGE SCALE GENOMIC DNA]</scope>
</reference>
<dbReference type="Gene3D" id="3.10.129.10">
    <property type="entry name" value="Hotdog Thioesterase"/>
    <property type="match status" value="1"/>
</dbReference>
<dbReference type="OrthoDB" id="6278306at2759"/>
<dbReference type="EMBL" id="KB203274">
    <property type="protein sequence ID" value="ESO85703.1"/>
    <property type="molecule type" value="Genomic_DNA"/>
</dbReference>
<evidence type="ECO:0000313" key="1">
    <source>
        <dbReference type="EMBL" id="ESO85703.1"/>
    </source>
</evidence>
<dbReference type="CTD" id="20248024"/>
<dbReference type="KEGG" id="lgi:LOTGIDRAFT_229494"/>
<dbReference type="InterPro" id="IPR029069">
    <property type="entry name" value="HotDog_dom_sf"/>
</dbReference>